<organism evidence="2 3">
    <name type="scientific">Necator americanus</name>
    <name type="common">Human hookworm</name>
    <dbReference type="NCBI Taxonomy" id="51031"/>
    <lineage>
        <taxon>Eukaryota</taxon>
        <taxon>Metazoa</taxon>
        <taxon>Ecdysozoa</taxon>
        <taxon>Nematoda</taxon>
        <taxon>Chromadorea</taxon>
        <taxon>Rhabditida</taxon>
        <taxon>Rhabditina</taxon>
        <taxon>Rhabditomorpha</taxon>
        <taxon>Strongyloidea</taxon>
        <taxon>Ancylostomatidae</taxon>
        <taxon>Bunostominae</taxon>
        <taxon>Necator</taxon>
    </lineage>
</organism>
<sequence length="125" mass="13388">MVNPCSLRGELVILAFGGTDIKRAAIRCSYPSSKSVRPSVCGLASTRRLAEISRREAAAAVAPLSRSSSSLVSSCCCHHHRALSGSASSRRGPIESHPSKRYEHTPPASQLDIRPTATKSYRKPS</sequence>
<reference evidence="2 3" key="1">
    <citation type="submission" date="2023-08" db="EMBL/GenBank/DDBJ databases">
        <title>A Necator americanus chromosomal reference genome.</title>
        <authorList>
            <person name="Ilik V."/>
            <person name="Petrzelkova K.J."/>
            <person name="Pardy F."/>
            <person name="Fuh T."/>
            <person name="Niatou-Singa F.S."/>
            <person name="Gouil Q."/>
            <person name="Baker L."/>
            <person name="Ritchie M.E."/>
            <person name="Jex A.R."/>
            <person name="Gazzola D."/>
            <person name="Li H."/>
            <person name="Toshio Fujiwara R."/>
            <person name="Zhan B."/>
            <person name="Aroian R.V."/>
            <person name="Pafco B."/>
            <person name="Schwarz E.M."/>
        </authorList>
    </citation>
    <scope>NUCLEOTIDE SEQUENCE [LARGE SCALE GENOMIC DNA]</scope>
    <source>
        <strain evidence="2 3">Aroian</strain>
        <tissue evidence="2">Whole animal</tissue>
    </source>
</reference>
<feature type="region of interest" description="Disordered" evidence="1">
    <location>
        <begin position="82"/>
        <end position="125"/>
    </location>
</feature>
<gene>
    <name evidence="2" type="primary">Necator_chrIII.g13023</name>
    <name evidence="2" type="ORF">RB195_012256</name>
</gene>
<feature type="compositionally biased region" description="Basic and acidic residues" evidence="1">
    <location>
        <begin position="92"/>
        <end position="104"/>
    </location>
</feature>
<protein>
    <submittedName>
        <fullName evidence="2">Uncharacterized protein</fullName>
    </submittedName>
</protein>
<accession>A0ABR1D673</accession>
<dbReference type="Proteomes" id="UP001303046">
    <property type="component" value="Unassembled WGS sequence"/>
</dbReference>
<proteinExistence type="predicted"/>
<keyword evidence="3" id="KW-1185">Reference proteome</keyword>
<dbReference type="EMBL" id="JAVFWL010000003">
    <property type="protein sequence ID" value="KAK6746031.1"/>
    <property type="molecule type" value="Genomic_DNA"/>
</dbReference>
<evidence type="ECO:0000313" key="2">
    <source>
        <dbReference type="EMBL" id="KAK6746031.1"/>
    </source>
</evidence>
<name>A0ABR1D673_NECAM</name>
<comment type="caution">
    <text evidence="2">The sequence shown here is derived from an EMBL/GenBank/DDBJ whole genome shotgun (WGS) entry which is preliminary data.</text>
</comment>
<evidence type="ECO:0000256" key="1">
    <source>
        <dbReference type="SAM" id="MobiDB-lite"/>
    </source>
</evidence>
<evidence type="ECO:0000313" key="3">
    <source>
        <dbReference type="Proteomes" id="UP001303046"/>
    </source>
</evidence>